<name>A0A3T1CY47_9BACL</name>
<keyword evidence="2" id="KW-1185">Reference proteome</keyword>
<dbReference type="EMBL" id="AP019400">
    <property type="protein sequence ID" value="BBI30758.1"/>
    <property type="molecule type" value="Genomic_DNA"/>
</dbReference>
<reference evidence="1 2" key="1">
    <citation type="submission" date="2019-01" db="EMBL/GenBank/DDBJ databases">
        <title>Complete genome sequence of Cohnella hallensis HS21 isolated from Korean fir (Abies koreana) rhizospheric soil.</title>
        <authorList>
            <person name="Jiang L."/>
            <person name="Kang S.W."/>
            <person name="Kim S."/>
            <person name="Jung J."/>
            <person name="Kim C.Y."/>
            <person name="Kim D.H."/>
            <person name="Kim S.W."/>
            <person name="Lee J."/>
        </authorList>
    </citation>
    <scope>NUCLEOTIDE SEQUENCE [LARGE SCALE GENOMIC DNA]</scope>
    <source>
        <strain evidence="1 2">HS21</strain>
    </source>
</reference>
<dbReference type="RefSeq" id="WP_130604689.1">
    <property type="nucleotide sequence ID" value="NZ_AP019400.1"/>
</dbReference>
<evidence type="ECO:0000313" key="1">
    <source>
        <dbReference type="EMBL" id="BBI30758.1"/>
    </source>
</evidence>
<evidence type="ECO:0000313" key="2">
    <source>
        <dbReference type="Proteomes" id="UP000289856"/>
    </source>
</evidence>
<proteinExistence type="predicted"/>
<dbReference type="Proteomes" id="UP000289856">
    <property type="component" value="Chromosome"/>
</dbReference>
<organism evidence="1 2">
    <name type="scientific">Cohnella abietis</name>
    <dbReference type="NCBI Taxonomy" id="2507935"/>
    <lineage>
        <taxon>Bacteria</taxon>
        <taxon>Bacillati</taxon>
        <taxon>Bacillota</taxon>
        <taxon>Bacilli</taxon>
        <taxon>Bacillales</taxon>
        <taxon>Paenibacillaceae</taxon>
        <taxon>Cohnella</taxon>
    </lineage>
</organism>
<protein>
    <submittedName>
        <fullName evidence="1">Uncharacterized protein</fullName>
    </submittedName>
</protein>
<sequence>MEDMQQRYKLLVEEENKVLLTLESCDNAAEALFRCIYRRGTELDLSFFTDLINVIGQKQQQTYVQLLLLRLNKSELAHAIDGYKLMKPSCDL</sequence>
<gene>
    <name evidence="1" type="ORF">KCTCHS21_01570</name>
</gene>
<accession>A0A3T1CY47</accession>
<dbReference type="AlphaFoldDB" id="A0A3T1CY47"/>
<dbReference type="KEGG" id="cohn:KCTCHS21_01570"/>